<evidence type="ECO:0008006" key="11">
    <source>
        <dbReference type="Google" id="ProtNLM"/>
    </source>
</evidence>
<dbReference type="SUPFAM" id="SSF103473">
    <property type="entry name" value="MFS general substrate transporter"/>
    <property type="match status" value="1"/>
</dbReference>
<keyword evidence="4 8" id="KW-0812">Transmembrane</keyword>
<comment type="subcellular location">
    <subcellularLocation>
        <location evidence="1">Cell membrane</location>
        <topology evidence="1">Multi-pass membrane protein</topology>
    </subcellularLocation>
</comment>
<comment type="caution">
    <text evidence="9">The sequence shown here is derived from an EMBL/GenBank/DDBJ whole genome shotgun (WGS) entry which is preliminary data.</text>
</comment>
<organism evidence="9 10">
    <name type="scientific">Rugosimonospora africana</name>
    <dbReference type="NCBI Taxonomy" id="556532"/>
    <lineage>
        <taxon>Bacteria</taxon>
        <taxon>Bacillati</taxon>
        <taxon>Actinomycetota</taxon>
        <taxon>Actinomycetes</taxon>
        <taxon>Micromonosporales</taxon>
        <taxon>Micromonosporaceae</taxon>
        <taxon>Rugosimonospora</taxon>
    </lineage>
</organism>
<keyword evidence="6 8" id="KW-0472">Membrane</keyword>
<dbReference type="EMBL" id="BONZ01000056">
    <property type="protein sequence ID" value="GIH17603.1"/>
    <property type="molecule type" value="Genomic_DNA"/>
</dbReference>
<dbReference type="Gene3D" id="1.20.1250.20">
    <property type="entry name" value="MFS general substrate transporter like domains"/>
    <property type="match status" value="1"/>
</dbReference>
<feature type="transmembrane region" description="Helical" evidence="8">
    <location>
        <begin position="381"/>
        <end position="404"/>
    </location>
</feature>
<evidence type="ECO:0000313" key="10">
    <source>
        <dbReference type="Proteomes" id="UP000642748"/>
    </source>
</evidence>
<dbReference type="GO" id="GO:0005886">
    <property type="term" value="C:plasma membrane"/>
    <property type="evidence" value="ECO:0007669"/>
    <property type="project" value="UniProtKB-SubCell"/>
</dbReference>
<evidence type="ECO:0000256" key="5">
    <source>
        <dbReference type="ARBA" id="ARBA00022989"/>
    </source>
</evidence>
<feature type="transmembrane region" description="Helical" evidence="8">
    <location>
        <begin position="82"/>
        <end position="101"/>
    </location>
</feature>
<dbReference type="CDD" id="cd06173">
    <property type="entry name" value="MFS_MefA_like"/>
    <property type="match status" value="1"/>
</dbReference>
<evidence type="ECO:0000256" key="4">
    <source>
        <dbReference type="ARBA" id="ARBA00022692"/>
    </source>
</evidence>
<feature type="transmembrane region" description="Helical" evidence="8">
    <location>
        <begin position="49"/>
        <end position="70"/>
    </location>
</feature>
<keyword evidence="2" id="KW-0813">Transport</keyword>
<keyword evidence="5 8" id="KW-1133">Transmembrane helix</keyword>
<evidence type="ECO:0000256" key="6">
    <source>
        <dbReference type="ARBA" id="ARBA00023136"/>
    </source>
</evidence>
<proteinExistence type="predicted"/>
<feature type="transmembrane region" description="Helical" evidence="8">
    <location>
        <begin position="316"/>
        <end position="333"/>
    </location>
</feature>
<feature type="transmembrane region" description="Helical" evidence="8">
    <location>
        <begin position="20"/>
        <end position="37"/>
    </location>
</feature>
<evidence type="ECO:0000256" key="7">
    <source>
        <dbReference type="SAM" id="MobiDB-lite"/>
    </source>
</evidence>
<feature type="transmembrane region" description="Helical" evidence="8">
    <location>
        <begin position="261"/>
        <end position="281"/>
    </location>
</feature>
<dbReference type="Proteomes" id="UP000642748">
    <property type="component" value="Unassembled WGS sequence"/>
</dbReference>
<dbReference type="PANTHER" id="PTHR23513:SF11">
    <property type="entry name" value="STAPHYLOFERRIN A TRANSPORTER"/>
    <property type="match status" value="1"/>
</dbReference>
<dbReference type="InterPro" id="IPR036259">
    <property type="entry name" value="MFS_trans_sf"/>
</dbReference>
<dbReference type="InterPro" id="IPR010290">
    <property type="entry name" value="TM_effector"/>
</dbReference>
<reference evidence="9" key="1">
    <citation type="submission" date="2021-01" db="EMBL/GenBank/DDBJ databases">
        <title>Whole genome shotgun sequence of Rugosimonospora africana NBRC 104875.</title>
        <authorList>
            <person name="Komaki H."/>
            <person name="Tamura T."/>
        </authorList>
    </citation>
    <scope>NUCLEOTIDE SEQUENCE</scope>
    <source>
        <strain evidence="9">NBRC 104875</strain>
    </source>
</reference>
<keyword evidence="10" id="KW-1185">Reference proteome</keyword>
<dbReference type="Pfam" id="PF05977">
    <property type="entry name" value="MFS_3"/>
    <property type="match status" value="1"/>
</dbReference>
<dbReference type="PANTHER" id="PTHR23513">
    <property type="entry name" value="INTEGRAL MEMBRANE EFFLUX PROTEIN-RELATED"/>
    <property type="match status" value="1"/>
</dbReference>
<evidence type="ECO:0000256" key="3">
    <source>
        <dbReference type="ARBA" id="ARBA00022475"/>
    </source>
</evidence>
<feature type="transmembrane region" description="Helical" evidence="8">
    <location>
        <begin position="163"/>
        <end position="186"/>
    </location>
</feature>
<name>A0A8J3QXG1_9ACTN</name>
<gene>
    <name evidence="9" type="ORF">Raf01_57750</name>
</gene>
<protein>
    <recommendedName>
        <fullName evidence="11">MFS transporter</fullName>
    </recommendedName>
</protein>
<feature type="transmembrane region" description="Helical" evidence="8">
    <location>
        <begin position="293"/>
        <end position="310"/>
    </location>
</feature>
<feature type="transmembrane region" description="Helical" evidence="8">
    <location>
        <begin position="354"/>
        <end position="375"/>
    </location>
</feature>
<sequence length="471" mass="50057">MRARLGSTFQSLQVRNYRLFATGQLISLIFGWMQITAQDWLVLQLSHNSASALGVVTAFQFTPILLLTLYAGKLADRFDKRVMLLIANSTWLVLAALMGVLVTSGAVQLWCVFVFALLWGTVSAFETPTRQSFASELVGRSLLPNALALSSATFNSARVIGPALGGVAIAVLGTGSAFVINALSYLGPLLMITLMRPSELHRNGLAKGRVSAADARVIDGLRYVRRRPDLILPLALMLVIGMAGFNFQLTLAVLAKSVFHSGAASFGLLTTAIAVGALIGALTGSSRRGRPTVWVVLGGAIAFGVVETAAGLMPTYLITAAVLVPTGFAMIYLSQAANQRVQMGVDPEMRGRVMALYVLVFMGTNPVGAPLVGWVTQTFGARVSISVGGVVSLVVGGAALAVRLRMSGGRIRMRLAPVPRLYLDVPPTWQGEEHGDPATAGVSGRRFHPVTAARHPRPERTGSELSTVDHR</sequence>
<accession>A0A8J3QXG1</accession>
<keyword evidence="3" id="KW-1003">Cell membrane</keyword>
<feature type="region of interest" description="Disordered" evidence="7">
    <location>
        <begin position="449"/>
        <end position="471"/>
    </location>
</feature>
<dbReference type="RefSeq" id="WP_203921157.1">
    <property type="nucleotide sequence ID" value="NZ_BONZ01000056.1"/>
</dbReference>
<evidence type="ECO:0000313" key="9">
    <source>
        <dbReference type="EMBL" id="GIH17603.1"/>
    </source>
</evidence>
<dbReference type="AlphaFoldDB" id="A0A8J3QXG1"/>
<evidence type="ECO:0000256" key="8">
    <source>
        <dbReference type="SAM" id="Phobius"/>
    </source>
</evidence>
<evidence type="ECO:0000256" key="2">
    <source>
        <dbReference type="ARBA" id="ARBA00022448"/>
    </source>
</evidence>
<feature type="transmembrane region" description="Helical" evidence="8">
    <location>
        <begin position="230"/>
        <end position="255"/>
    </location>
</feature>
<evidence type="ECO:0000256" key="1">
    <source>
        <dbReference type="ARBA" id="ARBA00004651"/>
    </source>
</evidence>
<feature type="compositionally biased region" description="Basic and acidic residues" evidence="7">
    <location>
        <begin position="456"/>
        <end position="471"/>
    </location>
</feature>